<reference evidence="4 5" key="1">
    <citation type="submission" date="2020-06" db="EMBL/GenBank/DDBJ databases">
        <title>WGS assembly of Ceratodon purpureus strain R40.</title>
        <authorList>
            <person name="Carey S.B."/>
            <person name="Jenkins J."/>
            <person name="Shu S."/>
            <person name="Lovell J.T."/>
            <person name="Sreedasyam A."/>
            <person name="Maumus F."/>
            <person name="Tiley G.P."/>
            <person name="Fernandez-Pozo N."/>
            <person name="Barry K."/>
            <person name="Chen C."/>
            <person name="Wang M."/>
            <person name="Lipzen A."/>
            <person name="Daum C."/>
            <person name="Saski C.A."/>
            <person name="Payton A.C."/>
            <person name="Mcbreen J.C."/>
            <person name="Conrad R.E."/>
            <person name="Kollar L.M."/>
            <person name="Olsson S."/>
            <person name="Huttunen S."/>
            <person name="Landis J.B."/>
            <person name="Wickett N.J."/>
            <person name="Johnson M.G."/>
            <person name="Rensing S.A."/>
            <person name="Grimwood J."/>
            <person name="Schmutz J."/>
            <person name="Mcdaniel S.F."/>
        </authorList>
    </citation>
    <scope>NUCLEOTIDE SEQUENCE [LARGE SCALE GENOMIC DNA]</scope>
    <source>
        <strain evidence="4 5">R40</strain>
    </source>
</reference>
<protein>
    <recommendedName>
        <fullName evidence="3">WRC domain-containing protein</fullName>
    </recommendedName>
</protein>
<dbReference type="Proteomes" id="UP000822688">
    <property type="component" value="Chromosome 6"/>
</dbReference>
<dbReference type="PANTHER" id="PTHR34122">
    <property type="entry name" value="EXPRESSED PROTEIN-RELATED"/>
    <property type="match status" value="1"/>
</dbReference>
<proteinExistence type="predicted"/>
<feature type="compositionally biased region" description="Basic residues" evidence="2">
    <location>
        <begin position="403"/>
        <end position="425"/>
    </location>
</feature>
<evidence type="ECO:0000256" key="1">
    <source>
        <dbReference type="ARBA" id="ARBA00023242"/>
    </source>
</evidence>
<comment type="caution">
    <text evidence="4">The sequence shown here is derived from an EMBL/GenBank/DDBJ whole genome shotgun (WGS) entry which is preliminary data.</text>
</comment>
<feature type="compositionally biased region" description="Polar residues" evidence="2">
    <location>
        <begin position="303"/>
        <end position="312"/>
    </location>
</feature>
<feature type="compositionally biased region" description="Basic residues" evidence="2">
    <location>
        <begin position="317"/>
        <end position="331"/>
    </location>
</feature>
<feature type="compositionally biased region" description="Acidic residues" evidence="2">
    <location>
        <begin position="341"/>
        <end position="354"/>
    </location>
</feature>
<feature type="compositionally biased region" description="Basic residues" evidence="2">
    <location>
        <begin position="361"/>
        <end position="372"/>
    </location>
</feature>
<gene>
    <name evidence="4" type="ORF">KC19_6G102100</name>
</gene>
<accession>A0A8T0HF63</accession>
<feature type="region of interest" description="Disordered" evidence="2">
    <location>
        <begin position="298"/>
        <end position="439"/>
    </location>
</feature>
<dbReference type="Pfam" id="PF08879">
    <property type="entry name" value="WRC"/>
    <property type="match status" value="1"/>
</dbReference>
<name>A0A8T0HF63_CERPU</name>
<keyword evidence="1" id="KW-0539">Nucleus</keyword>
<evidence type="ECO:0000313" key="4">
    <source>
        <dbReference type="EMBL" id="KAG0569605.1"/>
    </source>
</evidence>
<keyword evidence="5" id="KW-1185">Reference proteome</keyword>
<dbReference type="PANTHER" id="PTHR34122:SF3">
    <property type="entry name" value="WRC DOMAIN-CONTAINING PROTEIN"/>
    <property type="match status" value="1"/>
</dbReference>
<dbReference type="AlphaFoldDB" id="A0A8T0HF63"/>
<organism evidence="4 5">
    <name type="scientific">Ceratodon purpureus</name>
    <name type="common">Fire moss</name>
    <name type="synonym">Dicranum purpureum</name>
    <dbReference type="NCBI Taxonomy" id="3225"/>
    <lineage>
        <taxon>Eukaryota</taxon>
        <taxon>Viridiplantae</taxon>
        <taxon>Streptophyta</taxon>
        <taxon>Embryophyta</taxon>
        <taxon>Bryophyta</taxon>
        <taxon>Bryophytina</taxon>
        <taxon>Bryopsida</taxon>
        <taxon>Dicranidae</taxon>
        <taxon>Pseudoditrichales</taxon>
        <taxon>Ditrichaceae</taxon>
        <taxon>Ceratodon</taxon>
    </lineage>
</organism>
<evidence type="ECO:0000256" key="2">
    <source>
        <dbReference type="SAM" id="MobiDB-lite"/>
    </source>
</evidence>
<feature type="domain" description="WRC" evidence="3">
    <location>
        <begin position="432"/>
        <end position="482"/>
    </location>
</feature>
<evidence type="ECO:0000259" key="3">
    <source>
        <dbReference type="PROSITE" id="PS51667"/>
    </source>
</evidence>
<dbReference type="EMBL" id="CM026427">
    <property type="protein sequence ID" value="KAG0569605.1"/>
    <property type="molecule type" value="Genomic_DNA"/>
</dbReference>
<sequence>MMRSVYRRNIFHSKAERPLLLLFPSRDDAASVMRIRKGQARGGNASARGESNSSFALAAASGSQDQFETTDDFLPVGAGSHSIPAEKHCENIPDSQLVVRSEAPPSWISALQTNAKRSLSPPDRPYMNLDEFVNSLASKNCFPEEEFSNPYSDQRHKTEESSGLINFSGPSEHQRTPHFLRVDSGNSIKKNADDVDTSLRLAISPRETAQAADPLHSVKGGSSNIVINTQVMAGTLDVDGLQQYRTAAVSEARTGSTAMDAGKTIIAHTEAYGQSYHTAQTTSILESTEVGVGAEVEVEAGQLDQTMKSSTESMERRPRRASRTTGRKRGRLPSPAASNEEQTDNDDQEEEESSDYSSQRTKTRKRKRKRSHISVSSSTLATQDSEKRKQKPGLGGSGASKSASKRTKTRKGSNSRSGRPKKLKYMKQENTEELGNQCNRSDGKGWTCPLLAKTGYQLCDHHLDKLRCKPGSRSKYNKKKKGAPTLS</sequence>
<evidence type="ECO:0000313" key="5">
    <source>
        <dbReference type="Proteomes" id="UP000822688"/>
    </source>
</evidence>
<dbReference type="PROSITE" id="PS51667">
    <property type="entry name" value="WRC"/>
    <property type="match status" value="1"/>
</dbReference>
<dbReference type="InterPro" id="IPR014977">
    <property type="entry name" value="WRC_dom"/>
</dbReference>